<proteinExistence type="predicted"/>
<keyword evidence="3" id="KW-1185">Reference proteome</keyword>
<organism evidence="2 3">
    <name type="scientific">Eumeta variegata</name>
    <name type="common">Bagworm moth</name>
    <name type="synonym">Eumeta japonica</name>
    <dbReference type="NCBI Taxonomy" id="151549"/>
    <lineage>
        <taxon>Eukaryota</taxon>
        <taxon>Metazoa</taxon>
        <taxon>Ecdysozoa</taxon>
        <taxon>Arthropoda</taxon>
        <taxon>Hexapoda</taxon>
        <taxon>Insecta</taxon>
        <taxon>Pterygota</taxon>
        <taxon>Neoptera</taxon>
        <taxon>Endopterygota</taxon>
        <taxon>Lepidoptera</taxon>
        <taxon>Glossata</taxon>
        <taxon>Ditrysia</taxon>
        <taxon>Tineoidea</taxon>
        <taxon>Psychidae</taxon>
        <taxon>Oiketicinae</taxon>
        <taxon>Eumeta</taxon>
    </lineage>
</organism>
<dbReference type="AlphaFoldDB" id="A0A4C1VFM9"/>
<comment type="caution">
    <text evidence="2">The sequence shown here is derived from an EMBL/GenBank/DDBJ whole genome shotgun (WGS) entry which is preliminary data.</text>
</comment>
<evidence type="ECO:0000256" key="1">
    <source>
        <dbReference type="SAM" id="MobiDB-lite"/>
    </source>
</evidence>
<protein>
    <submittedName>
        <fullName evidence="2">Uncharacterized protein</fullName>
    </submittedName>
</protein>
<dbReference type="EMBL" id="BGZK01000340">
    <property type="protein sequence ID" value="GBP37918.1"/>
    <property type="molecule type" value="Genomic_DNA"/>
</dbReference>
<feature type="region of interest" description="Disordered" evidence="1">
    <location>
        <begin position="43"/>
        <end position="68"/>
    </location>
</feature>
<accession>A0A4C1VFM9</accession>
<evidence type="ECO:0000313" key="3">
    <source>
        <dbReference type="Proteomes" id="UP000299102"/>
    </source>
</evidence>
<feature type="compositionally biased region" description="Basic residues" evidence="1">
    <location>
        <begin position="43"/>
        <end position="52"/>
    </location>
</feature>
<sequence>MTALSSLGQSTLALVRNRLVSPLATQYTITVGSTVIDVCIKRQGRGRPRRAPHSNSIPTVSPDQGRNRDKAALLTYKSEVLDDVTVGCHNSEDATRSPSRPSAHALRLRFENMVRCDPKFIVHYENRS</sequence>
<dbReference type="Proteomes" id="UP000299102">
    <property type="component" value="Unassembled WGS sequence"/>
</dbReference>
<name>A0A4C1VFM9_EUMVA</name>
<reference evidence="2 3" key="1">
    <citation type="journal article" date="2019" name="Commun. Biol.">
        <title>The bagworm genome reveals a unique fibroin gene that provides high tensile strength.</title>
        <authorList>
            <person name="Kono N."/>
            <person name="Nakamura H."/>
            <person name="Ohtoshi R."/>
            <person name="Tomita M."/>
            <person name="Numata K."/>
            <person name="Arakawa K."/>
        </authorList>
    </citation>
    <scope>NUCLEOTIDE SEQUENCE [LARGE SCALE GENOMIC DNA]</scope>
</reference>
<evidence type="ECO:0000313" key="2">
    <source>
        <dbReference type="EMBL" id="GBP37918.1"/>
    </source>
</evidence>
<gene>
    <name evidence="2" type="ORF">EVAR_21454_1</name>
</gene>
<feature type="compositionally biased region" description="Polar residues" evidence="1">
    <location>
        <begin position="53"/>
        <end position="64"/>
    </location>
</feature>